<keyword evidence="2" id="KW-1185">Reference proteome</keyword>
<organism evidence="1 2">
    <name type="scientific">Rufibacter radiotolerans</name>
    <dbReference type="NCBI Taxonomy" id="1379910"/>
    <lineage>
        <taxon>Bacteria</taxon>
        <taxon>Pseudomonadati</taxon>
        <taxon>Bacteroidota</taxon>
        <taxon>Cytophagia</taxon>
        <taxon>Cytophagales</taxon>
        <taxon>Hymenobacteraceae</taxon>
        <taxon>Rufibacter</taxon>
    </lineage>
</organism>
<dbReference type="PATRIC" id="fig|1379910.4.peg.2609"/>
<dbReference type="EMBL" id="CP010777">
    <property type="protein sequence ID" value="AKQ46186.1"/>
    <property type="molecule type" value="Genomic_DNA"/>
</dbReference>
<gene>
    <name evidence="1" type="ORF">TH63_12030</name>
</gene>
<reference evidence="1 2" key="1">
    <citation type="submission" date="2015-01" db="EMBL/GenBank/DDBJ databases">
        <title>Rufibacter sp./DG31D/ whole genome sequencing.</title>
        <authorList>
            <person name="Kim M.K."/>
            <person name="Srinivasan S."/>
            <person name="Lee J.-J."/>
        </authorList>
    </citation>
    <scope>NUCLEOTIDE SEQUENCE [LARGE SCALE GENOMIC DNA]</scope>
    <source>
        <strain evidence="1 2">DG31D</strain>
    </source>
</reference>
<dbReference type="STRING" id="1379910.TH63_12030"/>
<evidence type="ECO:0000313" key="1">
    <source>
        <dbReference type="EMBL" id="AKQ46186.1"/>
    </source>
</evidence>
<dbReference type="KEGG" id="ruf:TH63_12030"/>
<dbReference type="AlphaFoldDB" id="A0A0H4W6Y0"/>
<dbReference type="Proteomes" id="UP000036458">
    <property type="component" value="Chromosome"/>
</dbReference>
<name>A0A0H4W6Y0_9BACT</name>
<sequence>MGQQTLKSSKPVAAVKNFSALFLIVGEDKKAVFLPSSSLPVLYSNAATCPQTVNLFNLFFANIQPCQVRTPTHQSDRKPLVPILQGPSLKMESTDFTYPGNKGIAPVNQS</sequence>
<accession>A0A0H4W6Y0</accession>
<evidence type="ECO:0000313" key="2">
    <source>
        <dbReference type="Proteomes" id="UP000036458"/>
    </source>
</evidence>
<protein>
    <submittedName>
        <fullName evidence="1">Uncharacterized protein</fullName>
    </submittedName>
</protein>
<proteinExistence type="predicted"/>
<dbReference type="RefSeq" id="WP_048921143.1">
    <property type="nucleotide sequence ID" value="NZ_CP010777.1"/>
</dbReference>